<accession>A0A5C5UZN0</accession>
<reference evidence="3 4" key="1">
    <citation type="submission" date="2019-02" db="EMBL/GenBank/DDBJ databases">
        <title>Deep-cultivation of Planctomycetes and their phenomic and genomic characterization uncovers novel biology.</title>
        <authorList>
            <person name="Wiegand S."/>
            <person name="Jogler M."/>
            <person name="Boedeker C."/>
            <person name="Pinto D."/>
            <person name="Vollmers J."/>
            <person name="Rivas-Marin E."/>
            <person name="Kohn T."/>
            <person name="Peeters S.H."/>
            <person name="Heuer A."/>
            <person name="Rast P."/>
            <person name="Oberbeckmann S."/>
            <person name="Bunk B."/>
            <person name="Jeske O."/>
            <person name="Meyerdierks A."/>
            <person name="Storesund J.E."/>
            <person name="Kallscheuer N."/>
            <person name="Luecker S."/>
            <person name="Lage O.M."/>
            <person name="Pohl T."/>
            <person name="Merkel B.J."/>
            <person name="Hornburger P."/>
            <person name="Mueller R.-W."/>
            <person name="Bruemmer F."/>
            <person name="Labrenz M."/>
            <person name="Spormann A.M."/>
            <person name="Op Den Camp H."/>
            <person name="Overmann J."/>
            <person name="Amann R."/>
            <person name="Jetten M.S.M."/>
            <person name="Mascher T."/>
            <person name="Medema M.H."/>
            <person name="Devos D.P."/>
            <person name="Kaster A.-K."/>
            <person name="Ovreas L."/>
            <person name="Rohde M."/>
            <person name="Galperin M.Y."/>
            <person name="Jogler C."/>
        </authorList>
    </citation>
    <scope>NUCLEOTIDE SEQUENCE [LARGE SCALE GENOMIC DNA]</scope>
    <source>
        <strain evidence="3 4">KOR34</strain>
    </source>
</reference>
<organism evidence="3 4">
    <name type="scientific">Posidoniimonas corsicana</name>
    <dbReference type="NCBI Taxonomy" id="1938618"/>
    <lineage>
        <taxon>Bacteria</taxon>
        <taxon>Pseudomonadati</taxon>
        <taxon>Planctomycetota</taxon>
        <taxon>Planctomycetia</taxon>
        <taxon>Pirellulales</taxon>
        <taxon>Lacipirellulaceae</taxon>
        <taxon>Posidoniimonas</taxon>
    </lineage>
</organism>
<evidence type="ECO:0000313" key="3">
    <source>
        <dbReference type="EMBL" id="TWT30955.1"/>
    </source>
</evidence>
<proteinExistence type="predicted"/>
<dbReference type="SUPFAM" id="SSF56784">
    <property type="entry name" value="HAD-like"/>
    <property type="match status" value="1"/>
</dbReference>
<evidence type="ECO:0000256" key="1">
    <source>
        <dbReference type="ARBA" id="ARBA00022729"/>
    </source>
</evidence>
<dbReference type="InterPro" id="IPR036412">
    <property type="entry name" value="HAD-like_sf"/>
</dbReference>
<evidence type="ECO:0000256" key="2">
    <source>
        <dbReference type="SAM" id="SignalP"/>
    </source>
</evidence>
<comment type="caution">
    <text evidence="3">The sequence shown here is derived from an EMBL/GenBank/DDBJ whole genome shotgun (WGS) entry which is preliminary data.</text>
</comment>
<dbReference type="Proteomes" id="UP000316714">
    <property type="component" value="Unassembled WGS sequence"/>
</dbReference>
<dbReference type="RefSeq" id="WP_197531648.1">
    <property type="nucleotide sequence ID" value="NZ_SIHJ01000004.1"/>
</dbReference>
<protein>
    <recommendedName>
        <fullName evidence="5">DUF2608 domain-containing protein</fullName>
    </recommendedName>
</protein>
<dbReference type="Gene3D" id="3.40.50.1000">
    <property type="entry name" value="HAD superfamily/HAD-like"/>
    <property type="match status" value="1"/>
</dbReference>
<dbReference type="InterPro" id="IPR022565">
    <property type="entry name" value="DUF2608"/>
</dbReference>
<name>A0A5C5UZN0_9BACT</name>
<dbReference type="EMBL" id="SIHJ01000004">
    <property type="protein sequence ID" value="TWT30955.1"/>
    <property type="molecule type" value="Genomic_DNA"/>
</dbReference>
<keyword evidence="4" id="KW-1185">Reference proteome</keyword>
<evidence type="ECO:0000313" key="4">
    <source>
        <dbReference type="Proteomes" id="UP000316714"/>
    </source>
</evidence>
<dbReference type="AlphaFoldDB" id="A0A5C5UZN0"/>
<evidence type="ECO:0008006" key="5">
    <source>
        <dbReference type="Google" id="ProtNLM"/>
    </source>
</evidence>
<sequence length="330" mass="36036" precursor="true">MLVPLRRCLIAIVLACLPAPLAFGQEAAVAAPAPESATTAATVAADAPVRTDVTTADFVRVVDQVAEFAARHTAAGVLLVVDIDNTLLAMNQHLGSDQWFTWQDGLLKSDPDSPHLVAEDFPGLLEVQGTLFALSGMHPPEPDLPEHIKAIQDIGVTTVVLTSRSDDFRNAAQRELARNGYDFAKSALRIDERRGLFLPFDPALPDAHGLSADIIETIKDRLSPVSYSGGIYMTAGQHKGHMLQTLLARAIPDDGARHESRTFRAVVFVDDHQKHTQRVHDALADSPMDLATIRYSREDGNVAAFEASDKRQEVNGWRRLQRAIDTVLMQ</sequence>
<keyword evidence="1 2" id="KW-0732">Signal</keyword>
<dbReference type="InterPro" id="IPR023214">
    <property type="entry name" value="HAD_sf"/>
</dbReference>
<dbReference type="Pfam" id="PF11019">
    <property type="entry name" value="DUF2608"/>
    <property type="match status" value="1"/>
</dbReference>
<feature type="signal peptide" evidence="2">
    <location>
        <begin position="1"/>
        <end position="24"/>
    </location>
</feature>
<gene>
    <name evidence="3" type="ORF">KOR34_43280</name>
</gene>
<feature type="chain" id="PRO_5022808325" description="DUF2608 domain-containing protein" evidence="2">
    <location>
        <begin position="25"/>
        <end position="330"/>
    </location>
</feature>